<name>A0AAE2D567_SCHME</name>
<reference evidence="6" key="1">
    <citation type="submission" date="2022-04" db="EMBL/GenBank/DDBJ databases">
        <authorList>
            <person name="Xu L."/>
            <person name="Lv Z."/>
        </authorList>
    </citation>
    <scope>NUCLEOTIDE SEQUENCE</scope>
    <source>
        <strain evidence="6">LV_2022a</strain>
    </source>
</reference>
<keyword evidence="2" id="KW-0694">RNA-binding</keyword>
<dbReference type="SMART" id="SM00322">
    <property type="entry name" value="KH"/>
    <property type="match status" value="1"/>
</dbReference>
<dbReference type="InterPro" id="IPR004088">
    <property type="entry name" value="KH_dom_type_1"/>
</dbReference>
<evidence type="ECO:0000313" key="7">
    <source>
        <dbReference type="Proteomes" id="UP001292079"/>
    </source>
</evidence>
<keyword evidence="4" id="KW-1133">Transmembrane helix</keyword>
<evidence type="ECO:0000259" key="5">
    <source>
        <dbReference type="SMART" id="SM00322"/>
    </source>
</evidence>
<dbReference type="EMBL" id="JALJAT010000004">
    <property type="protein sequence ID" value="KAK4470545.1"/>
    <property type="molecule type" value="Genomic_DNA"/>
</dbReference>
<dbReference type="Gene3D" id="3.30.1370.10">
    <property type="entry name" value="K Homology domain, type 1"/>
    <property type="match status" value="1"/>
</dbReference>
<feature type="transmembrane region" description="Helical" evidence="4">
    <location>
        <begin position="63"/>
        <end position="83"/>
    </location>
</feature>
<dbReference type="Proteomes" id="UP001292079">
    <property type="component" value="Unassembled WGS sequence"/>
</dbReference>
<dbReference type="InterPro" id="IPR004087">
    <property type="entry name" value="KH_dom"/>
</dbReference>
<organism evidence="6 7">
    <name type="scientific">Schistosoma mekongi</name>
    <name type="common">Parasitic worm</name>
    <dbReference type="NCBI Taxonomy" id="38744"/>
    <lineage>
        <taxon>Eukaryota</taxon>
        <taxon>Metazoa</taxon>
        <taxon>Spiralia</taxon>
        <taxon>Lophotrochozoa</taxon>
        <taxon>Platyhelminthes</taxon>
        <taxon>Trematoda</taxon>
        <taxon>Digenea</taxon>
        <taxon>Strigeidida</taxon>
        <taxon>Schistosomatoidea</taxon>
        <taxon>Schistosomatidae</taxon>
        <taxon>Schistosoma</taxon>
    </lineage>
</organism>
<reference evidence="6" key="2">
    <citation type="journal article" date="2023" name="Infect Dis Poverty">
        <title>Chromosome-scale genome of the human blood fluke Schistosoma mekongi and its implications for public health.</title>
        <authorList>
            <person name="Zhou M."/>
            <person name="Xu L."/>
            <person name="Xu D."/>
            <person name="Chen W."/>
            <person name="Khan J."/>
            <person name="Hu Y."/>
            <person name="Huang H."/>
            <person name="Wei H."/>
            <person name="Zhang Y."/>
            <person name="Chusongsang P."/>
            <person name="Tanasarnprasert K."/>
            <person name="Hu X."/>
            <person name="Limpanont Y."/>
            <person name="Lv Z."/>
        </authorList>
    </citation>
    <scope>NUCLEOTIDE SEQUENCE</scope>
    <source>
        <strain evidence="6">LV_2022a</strain>
    </source>
</reference>
<keyword evidence="1" id="KW-0677">Repeat</keyword>
<dbReference type="PANTHER" id="PTHR10288">
    <property type="entry name" value="KH DOMAIN CONTAINING RNA BINDING PROTEIN"/>
    <property type="match status" value="1"/>
</dbReference>
<evidence type="ECO:0000256" key="1">
    <source>
        <dbReference type="ARBA" id="ARBA00022737"/>
    </source>
</evidence>
<sequence>MAWYLYHITFNHTVNLMNWLMRSLYFRLRWMKHVSPLTSTHEACRSFICFAQKNDTFVILHSLLILSVGRLCALTGFCIYFWLENISFSIFVIAQSIMSAVQSPCKLQPSCITLPSEMNTPAFHTPLFFQNSAILKAPVANGPGEIQYRCEILISNDLIGCVIGRGGNKINEIRQASHARIKISSCEEGINTRRVVITGSLSAVQSAHSQISNSIELHKHILALNIAMKNVFSSRNDFKEELTDQSNNLSNHSSDDIAGNPEIITNNDFQGYTSSRLNKPKIINDVSEDLSYPQNWKSNYSGRMQSVVRKNLDTVYHSAPEKKGPEFQYEKEFSPFSWNRQGSGLQIPRESRTGSISQTTRISTPILSADLFRQKAYLATTDTKQPSPRNILNLIEKL</sequence>
<evidence type="ECO:0000256" key="2">
    <source>
        <dbReference type="PROSITE-ProRule" id="PRU00117"/>
    </source>
</evidence>
<feature type="region of interest" description="Disordered" evidence="3">
    <location>
        <begin position="243"/>
        <end position="263"/>
    </location>
</feature>
<dbReference type="SUPFAM" id="SSF54791">
    <property type="entry name" value="Eukaryotic type KH-domain (KH-domain type I)"/>
    <property type="match status" value="1"/>
</dbReference>
<keyword evidence="7" id="KW-1185">Reference proteome</keyword>
<dbReference type="GO" id="GO:0003723">
    <property type="term" value="F:RNA binding"/>
    <property type="evidence" value="ECO:0007669"/>
    <property type="project" value="UniProtKB-UniRule"/>
</dbReference>
<gene>
    <name evidence="6" type="ORF">MN116_006089</name>
</gene>
<dbReference type="PROSITE" id="PS50084">
    <property type="entry name" value="KH_TYPE_1"/>
    <property type="match status" value="1"/>
</dbReference>
<dbReference type="Pfam" id="PF00013">
    <property type="entry name" value="KH_1"/>
    <property type="match status" value="1"/>
</dbReference>
<accession>A0AAE2D567</accession>
<keyword evidence="4" id="KW-0472">Membrane</keyword>
<evidence type="ECO:0000256" key="3">
    <source>
        <dbReference type="SAM" id="MobiDB-lite"/>
    </source>
</evidence>
<evidence type="ECO:0000256" key="4">
    <source>
        <dbReference type="SAM" id="Phobius"/>
    </source>
</evidence>
<comment type="caution">
    <text evidence="6">The sequence shown here is derived from an EMBL/GenBank/DDBJ whole genome shotgun (WGS) entry which is preliminary data.</text>
</comment>
<dbReference type="InterPro" id="IPR036612">
    <property type="entry name" value="KH_dom_type_1_sf"/>
</dbReference>
<dbReference type="AlphaFoldDB" id="A0AAE2D567"/>
<protein>
    <recommendedName>
        <fullName evidence="5">K Homology domain-containing protein</fullName>
    </recommendedName>
</protein>
<evidence type="ECO:0000313" key="6">
    <source>
        <dbReference type="EMBL" id="KAK4470545.1"/>
    </source>
</evidence>
<keyword evidence="4" id="KW-0812">Transmembrane</keyword>
<feature type="domain" description="K Homology" evidence="5">
    <location>
        <begin position="146"/>
        <end position="216"/>
    </location>
</feature>
<proteinExistence type="predicted"/>